<dbReference type="InterPro" id="IPR017972">
    <property type="entry name" value="Cyt_P450_CS"/>
</dbReference>
<dbReference type="PROSITE" id="PS00086">
    <property type="entry name" value="CYTOCHROME_P450"/>
    <property type="match status" value="1"/>
</dbReference>
<evidence type="ECO:0000256" key="5">
    <source>
        <dbReference type="ARBA" id="ARBA00023004"/>
    </source>
</evidence>
<dbReference type="GO" id="GO:0020037">
    <property type="term" value="F:heme binding"/>
    <property type="evidence" value="ECO:0007669"/>
    <property type="project" value="InterPro"/>
</dbReference>
<proteinExistence type="inferred from homology"/>
<evidence type="ECO:0000256" key="7">
    <source>
        <dbReference type="RuleBase" id="RU000461"/>
    </source>
</evidence>
<keyword evidence="3 6" id="KW-0479">Metal-binding</keyword>
<feature type="binding site" description="axial binding residue" evidence="6">
    <location>
        <position position="555"/>
    </location>
    <ligand>
        <name>heme</name>
        <dbReference type="ChEBI" id="CHEBI:30413"/>
    </ligand>
    <ligandPart>
        <name>Fe</name>
        <dbReference type="ChEBI" id="CHEBI:18248"/>
    </ligandPart>
</feature>
<dbReference type="InterPro" id="IPR050121">
    <property type="entry name" value="Cytochrome_P450_monoxygenase"/>
</dbReference>
<dbReference type="PRINTS" id="PR00463">
    <property type="entry name" value="EP450I"/>
</dbReference>
<evidence type="ECO:0000256" key="3">
    <source>
        <dbReference type="ARBA" id="ARBA00022723"/>
    </source>
</evidence>
<comment type="caution">
    <text evidence="8">The sequence shown here is derived from an EMBL/GenBank/DDBJ whole genome shotgun (WGS) entry which is preliminary data.</text>
</comment>
<comment type="similarity">
    <text evidence="2 7">Belongs to the cytochrome P450 family.</text>
</comment>
<dbReference type="InterPro" id="IPR036396">
    <property type="entry name" value="Cyt_P450_sf"/>
</dbReference>
<keyword evidence="5 6" id="KW-0408">Iron</keyword>
<dbReference type="Proteomes" id="UP001161757">
    <property type="component" value="Unassembled WGS sequence"/>
</dbReference>
<evidence type="ECO:0000256" key="6">
    <source>
        <dbReference type="PIRSR" id="PIRSR602401-1"/>
    </source>
</evidence>
<reference evidence="8" key="1">
    <citation type="submission" date="2023-01" db="EMBL/GenBank/DDBJ databases">
        <title>Exophiala dermititidis isolated from Cystic Fibrosis Patient.</title>
        <authorList>
            <person name="Kurbessoian T."/>
            <person name="Crocker A."/>
            <person name="Murante D."/>
            <person name="Hogan D.A."/>
            <person name="Stajich J.E."/>
        </authorList>
    </citation>
    <scope>NUCLEOTIDE SEQUENCE</scope>
    <source>
        <strain evidence="8">Ex8</strain>
    </source>
</reference>
<evidence type="ECO:0000313" key="8">
    <source>
        <dbReference type="EMBL" id="KAJ8988413.1"/>
    </source>
</evidence>
<dbReference type="GO" id="GO:0005506">
    <property type="term" value="F:iron ion binding"/>
    <property type="evidence" value="ECO:0007669"/>
    <property type="project" value="InterPro"/>
</dbReference>
<comment type="cofactor">
    <cofactor evidence="1 6">
        <name>heme</name>
        <dbReference type="ChEBI" id="CHEBI:30413"/>
    </cofactor>
</comment>
<dbReference type="PANTHER" id="PTHR24305">
    <property type="entry name" value="CYTOCHROME P450"/>
    <property type="match status" value="1"/>
</dbReference>
<accession>A0AAN6ENI5</accession>
<evidence type="ECO:0008006" key="10">
    <source>
        <dbReference type="Google" id="ProtNLM"/>
    </source>
</evidence>
<dbReference type="GO" id="GO:0004497">
    <property type="term" value="F:monooxygenase activity"/>
    <property type="evidence" value="ECO:0007669"/>
    <property type="project" value="UniProtKB-KW"/>
</dbReference>
<protein>
    <recommendedName>
        <fullName evidence="10">Cytochrome P450</fullName>
    </recommendedName>
</protein>
<dbReference type="Gene3D" id="1.10.630.10">
    <property type="entry name" value="Cytochrome P450"/>
    <property type="match status" value="1"/>
</dbReference>
<dbReference type="EMBL" id="JAJGCB010000018">
    <property type="protein sequence ID" value="KAJ8988413.1"/>
    <property type="molecule type" value="Genomic_DNA"/>
</dbReference>
<dbReference type="GO" id="GO:0016705">
    <property type="term" value="F:oxidoreductase activity, acting on paired donors, with incorporation or reduction of molecular oxygen"/>
    <property type="evidence" value="ECO:0007669"/>
    <property type="project" value="InterPro"/>
</dbReference>
<organism evidence="8 9">
    <name type="scientific">Exophiala dermatitidis</name>
    <name type="common">Black yeast-like fungus</name>
    <name type="synonym">Wangiella dermatitidis</name>
    <dbReference type="NCBI Taxonomy" id="5970"/>
    <lineage>
        <taxon>Eukaryota</taxon>
        <taxon>Fungi</taxon>
        <taxon>Dikarya</taxon>
        <taxon>Ascomycota</taxon>
        <taxon>Pezizomycotina</taxon>
        <taxon>Eurotiomycetes</taxon>
        <taxon>Chaetothyriomycetidae</taxon>
        <taxon>Chaetothyriales</taxon>
        <taxon>Herpotrichiellaceae</taxon>
        <taxon>Exophiala</taxon>
    </lineage>
</organism>
<evidence type="ECO:0000256" key="2">
    <source>
        <dbReference type="ARBA" id="ARBA00010617"/>
    </source>
</evidence>
<dbReference type="InterPro" id="IPR002401">
    <property type="entry name" value="Cyt_P450_E_grp-I"/>
</dbReference>
<name>A0AAN6ENI5_EXODE</name>
<dbReference type="PANTHER" id="PTHR24305:SF166">
    <property type="entry name" value="CYTOCHROME P450 12A4, MITOCHONDRIAL-RELATED"/>
    <property type="match status" value="1"/>
</dbReference>
<sequence length="626" mass="72285">MTITVVVVVVSRERVENFFAPTSQANPHRRSCAHPGSLTSAIHRSVRIACSMEVLKAVIFLCTVPILWISTCRTYGLVVNYLEARKFGIPIKIVPFNRQDDIWLHMWRYFYPLFRHLPFNLGSWMDYSYHGWNVHIRFKEHEDLGDCFVLVTPNKNEIVLTDSTAGIELESKYKTWQKPEHHYHIFNIFGKNLLTANGDDWQRHRKIINPAFRERTYHLVWHEALRQAGQMVQLLRARSGGRSYLEEVRDDCVIFAMHVLSAVGFGHQYDFDAGHRRVPLGHKVSFADTIWYIFSDFLRVVMFRNAVSWVPKWLRPRWLQDIELHLNEFRQYSQEAIDQWRKTGSGTGPAPAASGADIINALIHANEVAKDDDRSKLTPAGKRSFLSDTELYGNIFILNLAGFEPVANGLMHVFPFLATHAHVQEWVGEEVDAVLDETDVLEYDRVFPRLLRCKAVLYETLRFWGPLGDTTRICLNEPQLLRVGKHELMIPPGVYVNWDFAGSQTDRRWWGPDSLEWRPQRWIHEDPETGQEVFKAPSPAAEKAFNAWSGGPRVCVGEKFSQVEIVALIATLLRSCRLGPMIVPERGMQNEEDARRELLSVTNDAEMPRRVKSERLRDVGIVFVDR</sequence>
<keyword evidence="4 7" id="KW-0560">Oxidoreductase</keyword>
<evidence type="ECO:0000256" key="1">
    <source>
        <dbReference type="ARBA" id="ARBA00001971"/>
    </source>
</evidence>
<evidence type="ECO:0000313" key="9">
    <source>
        <dbReference type="Proteomes" id="UP001161757"/>
    </source>
</evidence>
<evidence type="ECO:0000256" key="4">
    <source>
        <dbReference type="ARBA" id="ARBA00023002"/>
    </source>
</evidence>
<keyword evidence="6 7" id="KW-0349">Heme</keyword>
<dbReference type="Pfam" id="PF00067">
    <property type="entry name" value="p450"/>
    <property type="match status" value="1"/>
</dbReference>
<dbReference type="InterPro" id="IPR001128">
    <property type="entry name" value="Cyt_P450"/>
</dbReference>
<dbReference type="SUPFAM" id="SSF48264">
    <property type="entry name" value="Cytochrome P450"/>
    <property type="match status" value="1"/>
</dbReference>
<dbReference type="AlphaFoldDB" id="A0AAN6ENI5"/>
<gene>
    <name evidence="8" type="ORF">HRR80_007442</name>
</gene>
<keyword evidence="7" id="KW-0503">Monooxygenase</keyword>